<evidence type="ECO:0008006" key="4">
    <source>
        <dbReference type="Google" id="ProtNLM"/>
    </source>
</evidence>
<dbReference type="RefSeq" id="XP_028468817.1">
    <property type="nucleotide sequence ID" value="XM_028611276.1"/>
</dbReference>
<feature type="region of interest" description="Disordered" evidence="1">
    <location>
        <begin position="233"/>
        <end position="273"/>
    </location>
</feature>
<dbReference type="OrthoDB" id="66095at2759"/>
<dbReference type="Proteomes" id="UP000272025">
    <property type="component" value="Unassembled WGS sequence"/>
</dbReference>
<gene>
    <name evidence="2" type="ORF">SODALDRAFT_330730</name>
</gene>
<feature type="region of interest" description="Disordered" evidence="1">
    <location>
        <begin position="169"/>
        <end position="207"/>
    </location>
</feature>
<reference evidence="2 3" key="1">
    <citation type="journal article" date="2018" name="Mol. Ecol.">
        <title>The obligate alkalophilic soda-lake fungus Sodiomyces alkalinus has shifted to a protein diet.</title>
        <authorList>
            <person name="Grum-Grzhimaylo A.A."/>
            <person name="Falkoski D.L."/>
            <person name="van den Heuvel J."/>
            <person name="Valero-Jimenez C.A."/>
            <person name="Min B."/>
            <person name="Choi I.G."/>
            <person name="Lipzen A."/>
            <person name="Daum C.G."/>
            <person name="Aanen D.K."/>
            <person name="Tsang A."/>
            <person name="Henrissat B."/>
            <person name="Bilanenko E.N."/>
            <person name="de Vries R.P."/>
            <person name="van Kan J.A.L."/>
            <person name="Grigoriev I.V."/>
            <person name="Debets A.J.M."/>
        </authorList>
    </citation>
    <scope>NUCLEOTIDE SEQUENCE [LARGE SCALE GENOMIC DNA]</scope>
    <source>
        <strain evidence="2 3">F11</strain>
    </source>
</reference>
<dbReference type="GeneID" id="39579754"/>
<evidence type="ECO:0000313" key="3">
    <source>
        <dbReference type="Proteomes" id="UP000272025"/>
    </source>
</evidence>
<proteinExistence type="predicted"/>
<keyword evidence="3" id="KW-1185">Reference proteome</keyword>
<evidence type="ECO:0000313" key="2">
    <source>
        <dbReference type="EMBL" id="ROT41011.1"/>
    </source>
</evidence>
<dbReference type="STRING" id="1314773.A0A3N2Q2L9"/>
<dbReference type="AlphaFoldDB" id="A0A3N2Q2L9"/>
<dbReference type="EMBL" id="ML119052">
    <property type="protein sequence ID" value="ROT41011.1"/>
    <property type="molecule type" value="Genomic_DNA"/>
</dbReference>
<accession>A0A3N2Q2L9</accession>
<name>A0A3N2Q2L9_SODAK</name>
<protein>
    <recommendedName>
        <fullName evidence="4">Ankyrin repeat protein</fullName>
    </recommendedName>
</protein>
<evidence type="ECO:0000256" key="1">
    <source>
        <dbReference type="SAM" id="MobiDB-lite"/>
    </source>
</evidence>
<organism evidence="2 3">
    <name type="scientific">Sodiomyces alkalinus (strain CBS 110278 / VKM F-3762 / F11)</name>
    <name type="common">Alkaliphilic filamentous fungus</name>
    <dbReference type="NCBI Taxonomy" id="1314773"/>
    <lineage>
        <taxon>Eukaryota</taxon>
        <taxon>Fungi</taxon>
        <taxon>Dikarya</taxon>
        <taxon>Ascomycota</taxon>
        <taxon>Pezizomycotina</taxon>
        <taxon>Sordariomycetes</taxon>
        <taxon>Hypocreomycetidae</taxon>
        <taxon>Glomerellales</taxon>
        <taxon>Plectosphaerellaceae</taxon>
        <taxon>Sodiomyces</taxon>
    </lineage>
</organism>
<feature type="compositionally biased region" description="Basic and acidic residues" evidence="1">
    <location>
        <begin position="234"/>
        <end position="258"/>
    </location>
</feature>
<feature type="compositionally biased region" description="Basic and acidic residues" evidence="1">
    <location>
        <begin position="189"/>
        <end position="199"/>
    </location>
</feature>
<feature type="region of interest" description="Disordered" evidence="1">
    <location>
        <begin position="78"/>
        <end position="98"/>
    </location>
</feature>
<sequence length="389" mass="43336">MDSQSGIFQPRPIDVIVVKTMLSKATQMPPEVVDIIIDHAEYWPHCETVIERPPRQDIRISSGRRDRENALLLRSPPVGFDQDSIAQPGEWISTPAAPEPLREAAPVEAFKKLRAGTALERPVRKIVFTLRSRDQGWGGEAKDRGTFEGSWTWFEAGLERFEAGLERFDGNNEEEGDKEEVDATCQKSLDSKSTIDKKPPTRLQLSHPFIGGLGRSFLHGPRAARHLGSQSFAHADEGNDEGKNEGEDKGKGKGKGEGEGESETTAPFRDRPFRVTGLRPVYPETEVVGNTPRYNHPLEPNQQQKIQCNRTATSTAGDYRIVWSWTDDISPDSPEAERLKRQGRGKASGTGEFVRNLRLGDVVTVWAKSRFPGWANNVQKVGVAVYWAV</sequence>
<feature type="compositionally biased region" description="Acidic residues" evidence="1">
    <location>
        <begin position="171"/>
        <end position="182"/>
    </location>
</feature>